<sequence>CDRCSKSFEQTAFISKTGKPTKICYECRQKNLNTYYATKPNENVSYDQGPIEPNEMKKKLFEHILKIGNNEYVENENSSIDFSCKISTVLLKTKHPRKHENFHKQRDRGYIERFSCNGTLKIVLNMETNIATIDLQHNLLHKRPDRFNTSDDIKAEIKKNIHLTPADIFKQLEQQNPNLTQKQVHAWWSYFLKKEYIWDENDQLNSARILVEQNKCKIALFNTQNIQYLGFVTSFFDLLKNNYEIV</sequence>
<feature type="non-terminal residue" evidence="1">
    <location>
        <position position="246"/>
    </location>
</feature>
<dbReference type="AlphaFoldDB" id="A0A9N9KD92"/>
<reference evidence="1" key="1">
    <citation type="submission" date="2021-06" db="EMBL/GenBank/DDBJ databases">
        <authorList>
            <person name="Kallberg Y."/>
            <person name="Tangrot J."/>
            <person name="Rosling A."/>
        </authorList>
    </citation>
    <scope>NUCLEOTIDE SEQUENCE</scope>
    <source>
        <strain evidence="1">FL966</strain>
    </source>
</reference>
<evidence type="ECO:0000313" key="2">
    <source>
        <dbReference type="Proteomes" id="UP000789759"/>
    </source>
</evidence>
<organism evidence="1 2">
    <name type="scientific">Cetraspora pellucida</name>
    <dbReference type="NCBI Taxonomy" id="1433469"/>
    <lineage>
        <taxon>Eukaryota</taxon>
        <taxon>Fungi</taxon>
        <taxon>Fungi incertae sedis</taxon>
        <taxon>Mucoromycota</taxon>
        <taxon>Glomeromycotina</taxon>
        <taxon>Glomeromycetes</taxon>
        <taxon>Diversisporales</taxon>
        <taxon>Gigasporaceae</taxon>
        <taxon>Cetraspora</taxon>
    </lineage>
</organism>
<dbReference type="EMBL" id="CAJVQA010051470">
    <property type="protein sequence ID" value="CAG8822275.1"/>
    <property type="molecule type" value="Genomic_DNA"/>
</dbReference>
<proteinExistence type="predicted"/>
<dbReference type="OrthoDB" id="2444054at2759"/>
<evidence type="ECO:0000313" key="1">
    <source>
        <dbReference type="EMBL" id="CAG8822275.1"/>
    </source>
</evidence>
<name>A0A9N9KD92_9GLOM</name>
<accession>A0A9N9KD92</accession>
<keyword evidence="2" id="KW-1185">Reference proteome</keyword>
<dbReference type="Proteomes" id="UP000789759">
    <property type="component" value="Unassembled WGS sequence"/>
</dbReference>
<protein>
    <submittedName>
        <fullName evidence="1">13793_t:CDS:1</fullName>
    </submittedName>
</protein>
<feature type="non-terminal residue" evidence="1">
    <location>
        <position position="1"/>
    </location>
</feature>
<comment type="caution">
    <text evidence="1">The sequence shown here is derived from an EMBL/GenBank/DDBJ whole genome shotgun (WGS) entry which is preliminary data.</text>
</comment>
<gene>
    <name evidence="1" type="ORF">CPELLU_LOCUS19807</name>
</gene>